<evidence type="ECO:0000313" key="1">
    <source>
        <dbReference type="EMBL" id="GAA2148222.1"/>
    </source>
</evidence>
<proteinExistence type="predicted"/>
<evidence type="ECO:0000313" key="2">
    <source>
        <dbReference type="Proteomes" id="UP001422759"/>
    </source>
</evidence>
<dbReference type="Proteomes" id="UP001422759">
    <property type="component" value="Unassembled WGS sequence"/>
</dbReference>
<comment type="caution">
    <text evidence="1">The sequence shown here is derived from an EMBL/GenBank/DDBJ whole genome shotgun (WGS) entry which is preliminary data.</text>
</comment>
<organism evidence="1 2">
    <name type="scientific">Kitasatospora kazusensis</name>
    <dbReference type="NCBI Taxonomy" id="407974"/>
    <lineage>
        <taxon>Bacteria</taxon>
        <taxon>Bacillati</taxon>
        <taxon>Actinomycetota</taxon>
        <taxon>Actinomycetes</taxon>
        <taxon>Kitasatosporales</taxon>
        <taxon>Streptomycetaceae</taxon>
        <taxon>Kitasatospora</taxon>
    </lineage>
</organism>
<dbReference type="Gene3D" id="3.40.50.450">
    <property type="match status" value="1"/>
</dbReference>
<accession>A0ABN2ZV48</accession>
<name>A0ABN2ZV48_9ACTN</name>
<sequence length="169" mass="17518">MRVGIIGHEGLSGITEMLVRGEMWQLVTVFGSYELVGVTCLREGPESWFAQAVLDHGGKVEVIVPAGAGRAGAFAGPGSRTRQRLLNEANAVHRLAPAESGGLGDDTCRALVGMVDEVIAVWDGRPGSEAAEVVAQARRAGLYVQVVWPDGCASPEPAPGPGPGPVPGR</sequence>
<protein>
    <submittedName>
        <fullName evidence="1">Uncharacterized protein</fullName>
    </submittedName>
</protein>
<reference evidence="1 2" key="1">
    <citation type="journal article" date="2019" name="Int. J. Syst. Evol. Microbiol.">
        <title>The Global Catalogue of Microorganisms (GCM) 10K type strain sequencing project: providing services to taxonomists for standard genome sequencing and annotation.</title>
        <authorList>
            <consortium name="The Broad Institute Genomics Platform"/>
            <consortium name="The Broad Institute Genome Sequencing Center for Infectious Disease"/>
            <person name="Wu L."/>
            <person name="Ma J."/>
        </authorList>
    </citation>
    <scope>NUCLEOTIDE SEQUENCE [LARGE SCALE GENOMIC DNA]</scope>
    <source>
        <strain evidence="1 2">JCM 14560</strain>
    </source>
</reference>
<dbReference type="EMBL" id="BAAANT010000023">
    <property type="protein sequence ID" value="GAA2148222.1"/>
    <property type="molecule type" value="Genomic_DNA"/>
</dbReference>
<dbReference type="RefSeq" id="WP_344466911.1">
    <property type="nucleotide sequence ID" value="NZ_BAAANT010000023.1"/>
</dbReference>
<gene>
    <name evidence="1" type="ORF">GCM10009760_39940</name>
</gene>
<keyword evidence="2" id="KW-1185">Reference proteome</keyword>